<comment type="caution">
    <text evidence="2">The sequence shown here is derived from an EMBL/GenBank/DDBJ whole genome shotgun (WGS) entry which is preliminary data.</text>
</comment>
<sequence length="100" mass="11236">MTTTVEMTRFRAPAERADALLAARPAMLRDFQTDRTGFLGAQLIRLTADVWLDIVFWRSPEDFAESRRRGGDRPGIQAFFSLIDEVVSVEEGTMTEPADA</sequence>
<accession>A0ABU7RUX9</accession>
<keyword evidence="2" id="KW-0503">Monooxygenase</keyword>
<feature type="domain" description="ABM" evidence="1">
    <location>
        <begin position="6"/>
        <end position="68"/>
    </location>
</feature>
<dbReference type="InterPro" id="IPR007138">
    <property type="entry name" value="ABM_dom"/>
</dbReference>
<dbReference type="EMBL" id="JAZGQK010000013">
    <property type="protein sequence ID" value="MEE6260296.1"/>
    <property type="molecule type" value="Genomic_DNA"/>
</dbReference>
<keyword evidence="2" id="KW-0560">Oxidoreductase</keyword>
<gene>
    <name evidence="2" type="ORF">V1633_17555</name>
</gene>
<dbReference type="GO" id="GO:0004497">
    <property type="term" value="F:monooxygenase activity"/>
    <property type="evidence" value="ECO:0007669"/>
    <property type="project" value="UniProtKB-KW"/>
</dbReference>
<reference evidence="2 3" key="1">
    <citation type="submission" date="2024-01" db="EMBL/GenBank/DDBJ databases">
        <title>Genome insights into Plantactinospora sonchi sp. nov.</title>
        <authorList>
            <person name="Wang L."/>
        </authorList>
    </citation>
    <scope>NUCLEOTIDE SEQUENCE [LARGE SCALE GENOMIC DNA]</scope>
    <source>
        <strain evidence="2 3">NEAU-QY2</strain>
    </source>
</reference>
<dbReference type="Pfam" id="PF03992">
    <property type="entry name" value="ABM"/>
    <property type="match status" value="1"/>
</dbReference>
<protein>
    <submittedName>
        <fullName evidence="2">Antibiotic biosynthesis monooxygenase</fullName>
    </submittedName>
</protein>
<organism evidence="2 3">
    <name type="scientific">Plantactinospora sonchi</name>
    <dbReference type="NCBI Taxonomy" id="1544735"/>
    <lineage>
        <taxon>Bacteria</taxon>
        <taxon>Bacillati</taxon>
        <taxon>Actinomycetota</taxon>
        <taxon>Actinomycetes</taxon>
        <taxon>Micromonosporales</taxon>
        <taxon>Micromonosporaceae</taxon>
        <taxon>Plantactinospora</taxon>
    </lineage>
</organism>
<evidence type="ECO:0000313" key="3">
    <source>
        <dbReference type="Proteomes" id="UP001332243"/>
    </source>
</evidence>
<evidence type="ECO:0000259" key="1">
    <source>
        <dbReference type="Pfam" id="PF03992"/>
    </source>
</evidence>
<name>A0ABU7RUX9_9ACTN</name>
<dbReference type="InterPro" id="IPR011008">
    <property type="entry name" value="Dimeric_a/b-barrel"/>
</dbReference>
<dbReference type="RefSeq" id="WP_331215411.1">
    <property type="nucleotide sequence ID" value="NZ_JAZGQK010000013.1"/>
</dbReference>
<dbReference type="Gene3D" id="3.30.70.100">
    <property type="match status" value="1"/>
</dbReference>
<keyword evidence="3" id="KW-1185">Reference proteome</keyword>
<dbReference type="Proteomes" id="UP001332243">
    <property type="component" value="Unassembled WGS sequence"/>
</dbReference>
<evidence type="ECO:0000313" key="2">
    <source>
        <dbReference type="EMBL" id="MEE6260296.1"/>
    </source>
</evidence>
<dbReference type="SUPFAM" id="SSF54909">
    <property type="entry name" value="Dimeric alpha+beta barrel"/>
    <property type="match status" value="1"/>
</dbReference>
<proteinExistence type="predicted"/>